<evidence type="ECO:0000259" key="5">
    <source>
        <dbReference type="PROSITE" id="PS01124"/>
    </source>
</evidence>
<dbReference type="Pfam" id="PF12833">
    <property type="entry name" value="HTH_18"/>
    <property type="match status" value="1"/>
</dbReference>
<dbReference type="InterPro" id="IPR018062">
    <property type="entry name" value="HTH_AraC-typ_CS"/>
</dbReference>
<dbReference type="InterPro" id="IPR018060">
    <property type="entry name" value="HTH_AraC"/>
</dbReference>
<dbReference type="GO" id="GO:0003700">
    <property type="term" value="F:DNA-binding transcription factor activity"/>
    <property type="evidence" value="ECO:0007669"/>
    <property type="project" value="InterPro"/>
</dbReference>
<dbReference type="InterPro" id="IPR003313">
    <property type="entry name" value="AraC-bd"/>
</dbReference>
<dbReference type="EMBL" id="JACDUR010000002">
    <property type="protein sequence ID" value="MBA2890177.1"/>
    <property type="molecule type" value="Genomic_DNA"/>
</dbReference>
<dbReference type="InterPro" id="IPR037923">
    <property type="entry name" value="HTH-like"/>
</dbReference>
<dbReference type="InterPro" id="IPR014710">
    <property type="entry name" value="RmlC-like_jellyroll"/>
</dbReference>
<organism evidence="6 7">
    <name type="scientific">Nonomuraea soli</name>
    <dbReference type="NCBI Taxonomy" id="1032476"/>
    <lineage>
        <taxon>Bacteria</taxon>
        <taxon>Bacillati</taxon>
        <taxon>Actinomycetota</taxon>
        <taxon>Actinomycetes</taxon>
        <taxon>Streptosporangiales</taxon>
        <taxon>Streptosporangiaceae</taxon>
        <taxon>Nonomuraea</taxon>
    </lineage>
</organism>
<evidence type="ECO:0000256" key="3">
    <source>
        <dbReference type="ARBA" id="ARBA00023159"/>
    </source>
</evidence>
<evidence type="ECO:0000256" key="4">
    <source>
        <dbReference type="ARBA" id="ARBA00023163"/>
    </source>
</evidence>
<name>A0A7W0CFR3_9ACTN</name>
<dbReference type="SUPFAM" id="SSF46689">
    <property type="entry name" value="Homeodomain-like"/>
    <property type="match status" value="1"/>
</dbReference>
<keyword evidence="4" id="KW-0804">Transcription</keyword>
<dbReference type="Gene3D" id="1.10.10.60">
    <property type="entry name" value="Homeodomain-like"/>
    <property type="match status" value="1"/>
</dbReference>
<evidence type="ECO:0000313" key="6">
    <source>
        <dbReference type="EMBL" id="MBA2890177.1"/>
    </source>
</evidence>
<dbReference type="AlphaFoldDB" id="A0A7W0CFR3"/>
<keyword evidence="2 6" id="KW-0238">DNA-binding</keyword>
<dbReference type="PROSITE" id="PS01124">
    <property type="entry name" value="HTH_ARAC_FAMILY_2"/>
    <property type="match status" value="1"/>
</dbReference>
<evidence type="ECO:0000256" key="2">
    <source>
        <dbReference type="ARBA" id="ARBA00023125"/>
    </source>
</evidence>
<comment type="caution">
    <text evidence="6">The sequence shown here is derived from an EMBL/GenBank/DDBJ whole genome shotgun (WGS) entry which is preliminary data.</text>
</comment>
<protein>
    <submittedName>
        <fullName evidence="6">AraC-like DNA-binding protein</fullName>
    </submittedName>
</protein>
<evidence type="ECO:0000313" key="7">
    <source>
        <dbReference type="Proteomes" id="UP000530928"/>
    </source>
</evidence>
<dbReference type="SUPFAM" id="SSF51215">
    <property type="entry name" value="Regulatory protein AraC"/>
    <property type="match status" value="1"/>
</dbReference>
<dbReference type="InterPro" id="IPR009057">
    <property type="entry name" value="Homeodomain-like_sf"/>
</dbReference>
<proteinExistence type="predicted"/>
<dbReference type="InterPro" id="IPR050204">
    <property type="entry name" value="AraC_XylS_family_regulators"/>
</dbReference>
<evidence type="ECO:0000256" key="1">
    <source>
        <dbReference type="ARBA" id="ARBA00023015"/>
    </source>
</evidence>
<dbReference type="Pfam" id="PF02311">
    <property type="entry name" value="AraC_binding"/>
    <property type="match status" value="1"/>
</dbReference>
<keyword evidence="7" id="KW-1185">Reference proteome</keyword>
<gene>
    <name evidence="6" type="ORF">HNR30_001518</name>
</gene>
<dbReference type="SMART" id="SM00342">
    <property type="entry name" value="HTH_ARAC"/>
    <property type="match status" value="1"/>
</dbReference>
<keyword evidence="1" id="KW-0805">Transcription regulation</keyword>
<feature type="domain" description="HTH araC/xylS-type" evidence="5">
    <location>
        <begin position="177"/>
        <end position="275"/>
    </location>
</feature>
<dbReference type="RefSeq" id="WP_181609021.1">
    <property type="nucleotide sequence ID" value="NZ_BAABAM010000006.1"/>
</dbReference>
<dbReference type="GO" id="GO:0043565">
    <property type="term" value="F:sequence-specific DNA binding"/>
    <property type="evidence" value="ECO:0007669"/>
    <property type="project" value="InterPro"/>
</dbReference>
<dbReference type="Gene3D" id="2.60.120.10">
    <property type="entry name" value="Jelly Rolls"/>
    <property type="match status" value="1"/>
</dbReference>
<keyword evidence="3" id="KW-0010">Activator</keyword>
<dbReference type="Proteomes" id="UP000530928">
    <property type="component" value="Unassembled WGS sequence"/>
</dbReference>
<sequence length="285" mass="30336">MAESVAHYRTPPEGVRALGLALTGAGTIRAQNRTLVRRTLTGYAGVLVTSGTGLLTLHDRHGRHRIEPGMFFWVPPGVPHTYGPSAGTWDETWVLFEGPGTSGYEELGYLGGGTAALVPSDPAAVVTTMAAQVDRAGRAASLQDHVALAAGLHALIHAVGPGRGPATDRSAASSLGRRAIAALTADLERPVRIGRLARQLAVSRDTLIEAVRGVTGETPIGYLTRYRLDRAKVMLADTDLPVGGIARRVGYADHAYFTRVFTQRVGMAPTAFREQVSRDRGDLDR</sequence>
<accession>A0A7W0CFR3</accession>
<dbReference type="PANTHER" id="PTHR46796:SF7">
    <property type="entry name" value="ARAC FAMILY TRANSCRIPTIONAL REGULATOR"/>
    <property type="match status" value="1"/>
</dbReference>
<dbReference type="PROSITE" id="PS00041">
    <property type="entry name" value="HTH_ARAC_FAMILY_1"/>
    <property type="match status" value="1"/>
</dbReference>
<dbReference type="PANTHER" id="PTHR46796">
    <property type="entry name" value="HTH-TYPE TRANSCRIPTIONAL ACTIVATOR RHAS-RELATED"/>
    <property type="match status" value="1"/>
</dbReference>
<reference evidence="6 7" key="1">
    <citation type="submission" date="2020-07" db="EMBL/GenBank/DDBJ databases">
        <title>Genomic Encyclopedia of Type Strains, Phase IV (KMG-IV): sequencing the most valuable type-strain genomes for metagenomic binning, comparative biology and taxonomic classification.</title>
        <authorList>
            <person name="Goeker M."/>
        </authorList>
    </citation>
    <scope>NUCLEOTIDE SEQUENCE [LARGE SCALE GENOMIC DNA]</scope>
    <source>
        <strain evidence="6 7">DSM 45533</strain>
    </source>
</reference>